<name>A0A8J3J9Q9_9ACTN</name>
<dbReference type="Proteomes" id="UP000601223">
    <property type="component" value="Unassembled WGS sequence"/>
</dbReference>
<dbReference type="AlphaFoldDB" id="A0A8J3J9Q9"/>
<dbReference type="EMBL" id="BONF01000011">
    <property type="protein sequence ID" value="GIF80927.1"/>
    <property type="molecule type" value="Genomic_DNA"/>
</dbReference>
<sequence>MYRTYRNPYERPCDCRCPIHQGSRRTAYDEPDCHCLITCASQPATLVVPEVGGILFLDYGLTLWFVPGLEPGHWDWQCAVPVGSTHPLGKAADYLSDLLFEAHEALLPLIHRM</sequence>
<keyword evidence="2" id="KW-1185">Reference proteome</keyword>
<organism evidence="1 2">
    <name type="scientific">Catellatospora bangladeshensis</name>
    <dbReference type="NCBI Taxonomy" id="310355"/>
    <lineage>
        <taxon>Bacteria</taxon>
        <taxon>Bacillati</taxon>
        <taxon>Actinomycetota</taxon>
        <taxon>Actinomycetes</taxon>
        <taxon>Micromonosporales</taxon>
        <taxon>Micromonosporaceae</taxon>
        <taxon>Catellatospora</taxon>
    </lineage>
</organism>
<accession>A0A8J3J9Q9</accession>
<reference evidence="1 2" key="1">
    <citation type="submission" date="2021-01" db="EMBL/GenBank/DDBJ databases">
        <title>Whole genome shotgun sequence of Catellatospora bangladeshensis NBRC 107357.</title>
        <authorList>
            <person name="Komaki H."/>
            <person name="Tamura T."/>
        </authorList>
    </citation>
    <scope>NUCLEOTIDE SEQUENCE [LARGE SCALE GENOMIC DNA]</scope>
    <source>
        <strain evidence="1 2">NBRC 107357</strain>
    </source>
</reference>
<comment type="caution">
    <text evidence="1">The sequence shown here is derived from an EMBL/GenBank/DDBJ whole genome shotgun (WGS) entry which is preliminary data.</text>
</comment>
<proteinExistence type="predicted"/>
<dbReference type="RefSeq" id="WP_203744978.1">
    <property type="nucleotide sequence ID" value="NZ_BONF01000011.1"/>
</dbReference>
<protein>
    <submittedName>
        <fullName evidence="1">Uncharacterized protein</fullName>
    </submittedName>
</protein>
<evidence type="ECO:0000313" key="2">
    <source>
        <dbReference type="Proteomes" id="UP000601223"/>
    </source>
</evidence>
<evidence type="ECO:0000313" key="1">
    <source>
        <dbReference type="EMBL" id="GIF80927.1"/>
    </source>
</evidence>
<gene>
    <name evidence="1" type="ORF">Cba03nite_22760</name>
</gene>